<gene>
    <name evidence="1" type="ORF">MMEN_LOCUS8315</name>
</gene>
<protein>
    <submittedName>
        <fullName evidence="1">(Atlantic silverside) hypothetical protein</fullName>
    </submittedName>
</protein>
<accession>A0A8S4AS61</accession>
<dbReference type="EMBL" id="CAJRST010008890">
    <property type="protein sequence ID" value="CAG5897256.1"/>
    <property type="molecule type" value="Genomic_DNA"/>
</dbReference>
<evidence type="ECO:0000313" key="2">
    <source>
        <dbReference type="Proteomes" id="UP000677803"/>
    </source>
</evidence>
<proteinExistence type="predicted"/>
<reference evidence="1" key="1">
    <citation type="submission" date="2021-05" db="EMBL/GenBank/DDBJ databases">
        <authorList>
            <person name="Tigano A."/>
        </authorList>
    </citation>
    <scope>NUCLEOTIDE SEQUENCE</scope>
</reference>
<evidence type="ECO:0000313" key="1">
    <source>
        <dbReference type="EMBL" id="CAG5897256.1"/>
    </source>
</evidence>
<comment type="caution">
    <text evidence="1">The sequence shown here is derived from an EMBL/GenBank/DDBJ whole genome shotgun (WGS) entry which is preliminary data.</text>
</comment>
<sequence length="85" mass="9993">MLIVRQELKVALCRYASDTLSSIHTARRFCQRFDKWMLRRETELEMMMDIKDRTDQLNTSLKEVGKSESKGSAFGRYLKNLFTPA</sequence>
<name>A0A8S4AS61_9TELE</name>
<organism evidence="1 2">
    <name type="scientific">Menidia menidia</name>
    <name type="common">Atlantic silverside</name>
    <dbReference type="NCBI Taxonomy" id="238744"/>
    <lineage>
        <taxon>Eukaryota</taxon>
        <taxon>Metazoa</taxon>
        <taxon>Chordata</taxon>
        <taxon>Craniata</taxon>
        <taxon>Vertebrata</taxon>
        <taxon>Euteleostomi</taxon>
        <taxon>Actinopterygii</taxon>
        <taxon>Neopterygii</taxon>
        <taxon>Teleostei</taxon>
        <taxon>Neoteleostei</taxon>
        <taxon>Acanthomorphata</taxon>
        <taxon>Ovalentaria</taxon>
        <taxon>Atherinomorphae</taxon>
        <taxon>Atheriniformes</taxon>
        <taxon>Atherinopsidae</taxon>
        <taxon>Menidiinae</taxon>
        <taxon>Menidia</taxon>
    </lineage>
</organism>
<keyword evidence="2" id="KW-1185">Reference proteome</keyword>
<dbReference type="AlphaFoldDB" id="A0A8S4AS61"/>
<dbReference type="Proteomes" id="UP000677803">
    <property type="component" value="Unassembled WGS sequence"/>
</dbReference>